<protein>
    <recommendedName>
        <fullName evidence="3">DNA 3'-5' helicase</fullName>
        <ecNumber evidence="3">5.6.2.4</ecNumber>
    </recommendedName>
</protein>
<dbReference type="InterPro" id="IPR027417">
    <property type="entry name" value="P-loop_NTPase"/>
</dbReference>
<dbReference type="EC" id="5.6.2.4" evidence="3"/>
<dbReference type="Proteomes" id="UP000683000">
    <property type="component" value="Unassembled WGS sequence"/>
</dbReference>
<comment type="catalytic activity">
    <reaction evidence="2">
        <text>Couples ATP hydrolysis with the unwinding of duplex DNA by translocating in the 3'-5' direction.</text>
        <dbReference type="EC" id="5.6.2.4"/>
    </reaction>
</comment>
<gene>
    <name evidence="5" type="ORF">JVT61DRAFT_12039</name>
</gene>
<dbReference type="GO" id="GO:0005737">
    <property type="term" value="C:cytoplasm"/>
    <property type="evidence" value="ECO:0007669"/>
    <property type="project" value="TreeGrafter"/>
</dbReference>
<dbReference type="PANTHER" id="PTHR13710">
    <property type="entry name" value="DNA HELICASE RECQ FAMILY MEMBER"/>
    <property type="match status" value="1"/>
</dbReference>
<evidence type="ECO:0000313" key="6">
    <source>
        <dbReference type="Proteomes" id="UP000683000"/>
    </source>
</evidence>
<reference evidence="5" key="1">
    <citation type="submission" date="2021-03" db="EMBL/GenBank/DDBJ databases">
        <title>Evolutionary innovations through gain and loss of genes in the ectomycorrhizal Boletales.</title>
        <authorList>
            <person name="Wu G."/>
            <person name="Miyauchi S."/>
            <person name="Morin E."/>
            <person name="Yang Z.-L."/>
            <person name="Xu J."/>
            <person name="Martin F.M."/>
        </authorList>
    </citation>
    <scope>NUCLEOTIDE SEQUENCE</scope>
    <source>
        <strain evidence="5">BR01</strain>
    </source>
</reference>
<dbReference type="Pfam" id="PF00271">
    <property type="entry name" value="Helicase_C"/>
    <property type="match status" value="1"/>
</dbReference>
<comment type="similarity">
    <text evidence="1">Belongs to the helicase family. RecQ subfamily.</text>
</comment>
<proteinExistence type="inferred from homology"/>
<evidence type="ECO:0000256" key="2">
    <source>
        <dbReference type="ARBA" id="ARBA00034617"/>
    </source>
</evidence>
<dbReference type="GO" id="GO:0009378">
    <property type="term" value="F:four-way junction helicase activity"/>
    <property type="evidence" value="ECO:0007669"/>
    <property type="project" value="TreeGrafter"/>
</dbReference>
<dbReference type="AlphaFoldDB" id="A0A8I3A427"/>
<dbReference type="OrthoDB" id="2671548at2759"/>
<dbReference type="PANTHER" id="PTHR13710:SF154">
    <property type="entry name" value="RECQ HELICASE, PUTATIVE (AFU_ORTHOLOGUE AFUA_6G14720)-RELATED"/>
    <property type="match status" value="1"/>
</dbReference>
<keyword evidence="6" id="KW-1185">Reference proteome</keyword>
<accession>A0A8I3A427</accession>
<dbReference type="PROSITE" id="PS51194">
    <property type="entry name" value="HELICASE_CTER"/>
    <property type="match status" value="1"/>
</dbReference>
<feature type="domain" description="Helicase C-terminal" evidence="4">
    <location>
        <begin position="49"/>
        <end position="164"/>
    </location>
</feature>
<dbReference type="SMART" id="SM00490">
    <property type="entry name" value="HELICc"/>
    <property type="match status" value="1"/>
</dbReference>
<name>A0A8I3A427_9AGAM</name>
<evidence type="ECO:0000313" key="5">
    <source>
        <dbReference type="EMBL" id="KAG6370426.1"/>
    </source>
</evidence>
<comment type="caution">
    <text evidence="5">The sequence shown here is derived from an EMBL/GenBank/DDBJ whole genome shotgun (WGS) entry which is preliminary data.</text>
</comment>
<dbReference type="EMBL" id="JAGFBS010000051">
    <property type="protein sequence ID" value="KAG6370426.1"/>
    <property type="molecule type" value="Genomic_DNA"/>
</dbReference>
<sequence length="164" mass="18517">MFLSATLPISSVPALCASMMIQPSLLHIIRAPTSHSNIRYRVLKVPSQDIIKEIVTTWRSITLAPEERSIIYTTSIACTREITALLGIPAYTSRILDNDQENKAEKSRIFQRWRSGEVQWVAATVCFTEGIDFQSICYAIIVEPRDMLSFLQESGRLGRDGRRA</sequence>
<organism evidence="5 6">
    <name type="scientific">Boletus reticuloceps</name>
    <dbReference type="NCBI Taxonomy" id="495285"/>
    <lineage>
        <taxon>Eukaryota</taxon>
        <taxon>Fungi</taxon>
        <taxon>Dikarya</taxon>
        <taxon>Basidiomycota</taxon>
        <taxon>Agaricomycotina</taxon>
        <taxon>Agaricomycetes</taxon>
        <taxon>Agaricomycetidae</taxon>
        <taxon>Boletales</taxon>
        <taxon>Boletineae</taxon>
        <taxon>Boletaceae</taxon>
        <taxon>Boletoideae</taxon>
        <taxon>Boletus</taxon>
    </lineage>
</organism>
<evidence type="ECO:0000259" key="4">
    <source>
        <dbReference type="PROSITE" id="PS51194"/>
    </source>
</evidence>
<evidence type="ECO:0000256" key="3">
    <source>
        <dbReference type="ARBA" id="ARBA00034808"/>
    </source>
</evidence>
<dbReference type="SUPFAM" id="SSF52540">
    <property type="entry name" value="P-loop containing nucleoside triphosphate hydrolases"/>
    <property type="match status" value="1"/>
</dbReference>
<evidence type="ECO:0000256" key="1">
    <source>
        <dbReference type="ARBA" id="ARBA00005446"/>
    </source>
</evidence>
<dbReference type="GO" id="GO:0000724">
    <property type="term" value="P:double-strand break repair via homologous recombination"/>
    <property type="evidence" value="ECO:0007669"/>
    <property type="project" value="TreeGrafter"/>
</dbReference>
<dbReference type="GO" id="GO:0043138">
    <property type="term" value="F:3'-5' DNA helicase activity"/>
    <property type="evidence" value="ECO:0007669"/>
    <property type="project" value="UniProtKB-EC"/>
</dbReference>
<dbReference type="InterPro" id="IPR001650">
    <property type="entry name" value="Helicase_C-like"/>
</dbReference>
<dbReference type="GO" id="GO:0005694">
    <property type="term" value="C:chromosome"/>
    <property type="evidence" value="ECO:0007669"/>
    <property type="project" value="TreeGrafter"/>
</dbReference>
<dbReference type="Gene3D" id="3.40.50.300">
    <property type="entry name" value="P-loop containing nucleotide triphosphate hydrolases"/>
    <property type="match status" value="1"/>
</dbReference>